<reference evidence="2" key="1">
    <citation type="journal article" date="2019" name="Int. J. Syst. Evol. Microbiol.">
        <title>The Global Catalogue of Microorganisms (GCM) 10K type strain sequencing project: providing services to taxonomists for standard genome sequencing and annotation.</title>
        <authorList>
            <consortium name="The Broad Institute Genomics Platform"/>
            <consortium name="The Broad Institute Genome Sequencing Center for Infectious Disease"/>
            <person name="Wu L."/>
            <person name="Ma J."/>
        </authorList>
    </citation>
    <scope>NUCLEOTIDE SEQUENCE [LARGE SCALE GENOMIC DNA]</scope>
    <source>
        <strain evidence="2">CECT 7477</strain>
    </source>
</reference>
<evidence type="ECO:0000313" key="1">
    <source>
        <dbReference type="EMBL" id="MFC4096824.1"/>
    </source>
</evidence>
<organism evidence="1 2">
    <name type="scientific">Euzebyella saccharophila</name>
    <dbReference type="NCBI Taxonomy" id="679664"/>
    <lineage>
        <taxon>Bacteria</taxon>
        <taxon>Pseudomonadati</taxon>
        <taxon>Bacteroidota</taxon>
        <taxon>Flavobacteriia</taxon>
        <taxon>Flavobacteriales</taxon>
        <taxon>Flavobacteriaceae</taxon>
        <taxon>Euzebyella</taxon>
    </lineage>
</organism>
<sequence length="282" mass="31863">MKNIKFVILLYSSLILTISCEDVIDVDVQNANTRLVVEASLDWEKGTTGNTQTIHLRTSTPFFESDSNTSVTGAIVNVTDMDSGTEFLFVDENNGSYTTNEFEPILGHTYELEIAYNGEIITAQETLNAVPDLNIIGQSREDGFNEDDLEVNMKIQDPAGEGNSYLFKFRKQGELLPYFEEFDDEFVNGNEVDWYFEIGEDEETEKKEAFQPGDTVEINFYAISPEYLSYLRILINQIGGVGIFDSIPVEVKGNCVNETNPENYAYGYFRVTQVVKASYSFE</sequence>
<proteinExistence type="predicted"/>
<comment type="caution">
    <text evidence="1">The sequence shown here is derived from an EMBL/GenBank/DDBJ whole genome shotgun (WGS) entry which is preliminary data.</text>
</comment>
<name>A0ABV8JR36_9FLAO</name>
<dbReference type="InterPro" id="IPR025345">
    <property type="entry name" value="DUF4249"/>
</dbReference>
<dbReference type="EMBL" id="JBHSAW010000010">
    <property type="protein sequence ID" value="MFC4096824.1"/>
    <property type="molecule type" value="Genomic_DNA"/>
</dbReference>
<dbReference type="Proteomes" id="UP001595814">
    <property type="component" value="Unassembled WGS sequence"/>
</dbReference>
<protein>
    <submittedName>
        <fullName evidence="1">DUF4249 domain-containing protein</fullName>
    </submittedName>
</protein>
<gene>
    <name evidence="1" type="ORF">ACFOUT_13125</name>
</gene>
<dbReference type="PROSITE" id="PS51257">
    <property type="entry name" value="PROKAR_LIPOPROTEIN"/>
    <property type="match status" value="1"/>
</dbReference>
<accession>A0ABV8JR36</accession>
<dbReference type="Pfam" id="PF14054">
    <property type="entry name" value="DUF4249"/>
    <property type="match status" value="1"/>
</dbReference>
<dbReference type="RefSeq" id="WP_192461564.1">
    <property type="nucleotide sequence ID" value="NZ_JACYFJ010000002.1"/>
</dbReference>
<keyword evidence="2" id="KW-1185">Reference proteome</keyword>
<evidence type="ECO:0000313" key="2">
    <source>
        <dbReference type="Proteomes" id="UP001595814"/>
    </source>
</evidence>